<keyword evidence="2" id="KW-1185">Reference proteome</keyword>
<dbReference type="EMBL" id="CM040456">
    <property type="protein sequence ID" value="MCI4376322.1"/>
    <property type="molecule type" value="Genomic_DNA"/>
</dbReference>
<evidence type="ECO:0000313" key="1">
    <source>
        <dbReference type="EMBL" id="MCI4376322.1"/>
    </source>
</evidence>
<reference evidence="1 2" key="1">
    <citation type="journal article" date="2022" name="bioRxiv">
        <title>An ancient truncated duplication of the anti-Mullerian hormone receptor type 2 gene is a potential conserved master sex determinant in the Pangasiidae catfish family.</title>
        <authorList>
            <person name="Wen M."/>
            <person name="Pan Q."/>
            <person name="Jouanno E."/>
            <person name="Montfort J."/>
            <person name="Zahm M."/>
            <person name="Cabau C."/>
            <person name="Klopp C."/>
            <person name="Iampietro C."/>
            <person name="Roques C."/>
            <person name="Bouchez O."/>
            <person name="Castinel A."/>
            <person name="Donnadieu C."/>
            <person name="Parrinello H."/>
            <person name="Poncet C."/>
            <person name="Belmonte E."/>
            <person name="Gautier V."/>
            <person name="Avarre J.-C."/>
            <person name="Dugue R."/>
            <person name="Gustiano R."/>
            <person name="Ha T.T.T."/>
            <person name="Campet M."/>
            <person name="Sriphairoj K."/>
            <person name="Ribolli J."/>
            <person name="de Almeida F.L."/>
            <person name="Desvignes T."/>
            <person name="Postlethwait J.H."/>
            <person name="Bucao C.F."/>
            <person name="Robinson-Rechavi M."/>
            <person name="Bobe J."/>
            <person name="Herpin A."/>
            <person name="Guiguen Y."/>
        </authorList>
    </citation>
    <scope>NUCLEOTIDE SEQUENCE [LARGE SCALE GENOMIC DNA]</scope>
    <source>
        <strain evidence="1">YG-Dec2019</strain>
    </source>
</reference>
<protein>
    <submittedName>
        <fullName evidence="1">Uncharacterized protein</fullName>
    </submittedName>
</protein>
<evidence type="ECO:0000313" key="2">
    <source>
        <dbReference type="Proteomes" id="UP000829447"/>
    </source>
</evidence>
<gene>
    <name evidence="1" type="ORF">PGIGA_G00187100</name>
</gene>
<name>A0ACC5WB75_PANGG</name>
<proteinExistence type="predicted"/>
<comment type="caution">
    <text evidence="1">The sequence shown here is derived from an EMBL/GenBank/DDBJ whole genome shotgun (WGS) entry which is preliminary data.</text>
</comment>
<dbReference type="Proteomes" id="UP000829447">
    <property type="component" value="Linkage Group LG3"/>
</dbReference>
<organism evidence="1 2">
    <name type="scientific">Pangasianodon gigas</name>
    <name type="common">Mekong giant catfish</name>
    <name type="synonym">Pangasius gigas</name>
    <dbReference type="NCBI Taxonomy" id="30993"/>
    <lineage>
        <taxon>Eukaryota</taxon>
        <taxon>Metazoa</taxon>
        <taxon>Chordata</taxon>
        <taxon>Craniata</taxon>
        <taxon>Vertebrata</taxon>
        <taxon>Euteleostomi</taxon>
        <taxon>Actinopterygii</taxon>
        <taxon>Neopterygii</taxon>
        <taxon>Teleostei</taxon>
        <taxon>Ostariophysi</taxon>
        <taxon>Siluriformes</taxon>
        <taxon>Pangasiidae</taxon>
        <taxon>Pangasianodon</taxon>
    </lineage>
</organism>
<accession>A0ACC5WB75</accession>
<sequence length="107" mass="11147">MFGHNTYYVVCEALAPLARLGAGYIGCVSADQSELRPGAEALALIGWEALLLSGRALACSRRGGRPLQKPSVCGGVTRGFHDYRMTGKSLGTARVGGLSLKQIPGGL</sequence>